<dbReference type="Proteomes" id="UP000001542">
    <property type="component" value="Unassembled WGS sequence"/>
</dbReference>
<keyword evidence="2" id="KW-1185">Reference proteome</keyword>
<dbReference type="VEuPathDB" id="TrichDB:TVAGG3_0303070"/>
<proteinExistence type="predicted"/>
<dbReference type="VEuPathDB" id="TrichDB:TVAG_366020"/>
<dbReference type="AlphaFoldDB" id="A2DHP6"/>
<gene>
    <name evidence="1" type="ORF">TVAG_366020</name>
</gene>
<sequence>MQACNALDNKTMMMNSLSIKFLDLVDIRIPDELPNAESITNVYDRSIDAIKVYQTKMVRCAEDIRDIYERQRVIDNLTKINDEKYKKHSKLRNDYENKKATLDGPKLKEELIKFKEQLKEETLYLIDQVERFEKFQINRLTHAFVLYSQALEEFGVSDEMIFRELNERLSSYSKQRNLQRMESAQ</sequence>
<evidence type="ECO:0000313" key="2">
    <source>
        <dbReference type="Proteomes" id="UP000001542"/>
    </source>
</evidence>
<accession>A2DHP6</accession>
<reference evidence="1" key="1">
    <citation type="submission" date="2006-10" db="EMBL/GenBank/DDBJ databases">
        <authorList>
            <person name="Amadeo P."/>
            <person name="Zhao Q."/>
            <person name="Wortman J."/>
            <person name="Fraser-Liggett C."/>
            <person name="Carlton J."/>
        </authorList>
    </citation>
    <scope>NUCLEOTIDE SEQUENCE</scope>
    <source>
        <strain evidence="1">G3</strain>
    </source>
</reference>
<organism evidence="1 2">
    <name type="scientific">Trichomonas vaginalis (strain ATCC PRA-98 / G3)</name>
    <dbReference type="NCBI Taxonomy" id="412133"/>
    <lineage>
        <taxon>Eukaryota</taxon>
        <taxon>Metamonada</taxon>
        <taxon>Parabasalia</taxon>
        <taxon>Trichomonadida</taxon>
        <taxon>Trichomonadidae</taxon>
        <taxon>Trichomonas</taxon>
    </lineage>
</organism>
<name>A2DHP6_TRIV3</name>
<protein>
    <submittedName>
        <fullName evidence="1">Uncharacterized protein</fullName>
    </submittedName>
</protein>
<evidence type="ECO:0000313" key="1">
    <source>
        <dbReference type="EMBL" id="EAY20094.1"/>
    </source>
</evidence>
<dbReference type="KEGG" id="tva:5465628"/>
<dbReference type="InParanoid" id="A2DHP6"/>
<dbReference type="EMBL" id="DS113201">
    <property type="protein sequence ID" value="EAY20094.1"/>
    <property type="molecule type" value="Genomic_DNA"/>
</dbReference>
<reference evidence="1" key="2">
    <citation type="journal article" date="2007" name="Science">
        <title>Draft genome sequence of the sexually transmitted pathogen Trichomonas vaginalis.</title>
        <authorList>
            <person name="Carlton J.M."/>
            <person name="Hirt R.P."/>
            <person name="Silva J.C."/>
            <person name="Delcher A.L."/>
            <person name="Schatz M."/>
            <person name="Zhao Q."/>
            <person name="Wortman J.R."/>
            <person name="Bidwell S.L."/>
            <person name="Alsmark U.C.M."/>
            <person name="Besteiro S."/>
            <person name="Sicheritz-Ponten T."/>
            <person name="Noel C.J."/>
            <person name="Dacks J.B."/>
            <person name="Foster P.G."/>
            <person name="Simillion C."/>
            <person name="Van de Peer Y."/>
            <person name="Miranda-Saavedra D."/>
            <person name="Barton G.J."/>
            <person name="Westrop G.D."/>
            <person name="Mueller S."/>
            <person name="Dessi D."/>
            <person name="Fiori P.L."/>
            <person name="Ren Q."/>
            <person name="Paulsen I."/>
            <person name="Zhang H."/>
            <person name="Bastida-Corcuera F.D."/>
            <person name="Simoes-Barbosa A."/>
            <person name="Brown M.T."/>
            <person name="Hayes R.D."/>
            <person name="Mukherjee M."/>
            <person name="Okumura C.Y."/>
            <person name="Schneider R."/>
            <person name="Smith A.J."/>
            <person name="Vanacova S."/>
            <person name="Villalvazo M."/>
            <person name="Haas B.J."/>
            <person name="Pertea M."/>
            <person name="Feldblyum T.V."/>
            <person name="Utterback T.R."/>
            <person name="Shu C.L."/>
            <person name="Osoegawa K."/>
            <person name="de Jong P.J."/>
            <person name="Hrdy I."/>
            <person name="Horvathova L."/>
            <person name="Zubacova Z."/>
            <person name="Dolezal P."/>
            <person name="Malik S.B."/>
            <person name="Logsdon J.M. Jr."/>
            <person name="Henze K."/>
            <person name="Gupta A."/>
            <person name="Wang C.C."/>
            <person name="Dunne R.L."/>
            <person name="Upcroft J.A."/>
            <person name="Upcroft P."/>
            <person name="White O."/>
            <person name="Salzberg S.L."/>
            <person name="Tang P."/>
            <person name="Chiu C.-H."/>
            <person name="Lee Y.-S."/>
            <person name="Embley T.M."/>
            <person name="Coombs G.H."/>
            <person name="Mottram J.C."/>
            <person name="Tachezy J."/>
            <person name="Fraser-Liggett C.M."/>
            <person name="Johnson P.J."/>
        </authorList>
    </citation>
    <scope>NUCLEOTIDE SEQUENCE [LARGE SCALE GENOMIC DNA]</scope>
    <source>
        <strain evidence="1">G3</strain>
    </source>
</reference>
<dbReference type="RefSeq" id="XP_001581080.1">
    <property type="nucleotide sequence ID" value="XM_001581030.1"/>
</dbReference>
<dbReference type="SMR" id="A2DHP6"/>